<feature type="signal peptide" evidence="7">
    <location>
        <begin position="1"/>
        <end position="17"/>
    </location>
</feature>
<dbReference type="Proteomes" id="UP001165289">
    <property type="component" value="Unassembled WGS sequence"/>
</dbReference>
<dbReference type="SMART" id="SM00848">
    <property type="entry name" value="Inhibitor_I29"/>
    <property type="match status" value="1"/>
</dbReference>
<accession>A0AAV7JD10</accession>
<dbReference type="EMBL" id="JAKMXF010000354">
    <property type="protein sequence ID" value="KAI6646581.1"/>
    <property type="molecule type" value="Genomic_DNA"/>
</dbReference>
<dbReference type="GO" id="GO:0008234">
    <property type="term" value="F:cysteine-type peptidase activity"/>
    <property type="evidence" value="ECO:0007669"/>
    <property type="project" value="UniProtKB-KW"/>
</dbReference>
<dbReference type="PANTHER" id="PTHR12411">
    <property type="entry name" value="CYSTEINE PROTEASE FAMILY C1-RELATED"/>
    <property type="match status" value="1"/>
</dbReference>
<keyword evidence="2" id="KW-0645">Protease</keyword>
<dbReference type="InterPro" id="IPR013201">
    <property type="entry name" value="Prot_inhib_I29"/>
</dbReference>
<reference evidence="10 11" key="1">
    <citation type="journal article" date="2023" name="BMC Biol.">
        <title>The compact genome of the sponge Oopsacas minuta (Hexactinellida) is lacking key metazoan core genes.</title>
        <authorList>
            <person name="Santini S."/>
            <person name="Schenkelaars Q."/>
            <person name="Jourda C."/>
            <person name="Duchesne M."/>
            <person name="Belahbib H."/>
            <person name="Rocher C."/>
            <person name="Selva M."/>
            <person name="Riesgo A."/>
            <person name="Vervoort M."/>
            <person name="Leys S.P."/>
            <person name="Kodjabachian L."/>
            <person name="Le Bivic A."/>
            <person name="Borchiellini C."/>
            <person name="Claverie J.M."/>
            <person name="Renard E."/>
        </authorList>
    </citation>
    <scope>NUCLEOTIDE SEQUENCE [LARGE SCALE GENOMIC DNA]</scope>
    <source>
        <strain evidence="10">SPO-2</strain>
    </source>
</reference>
<dbReference type="InterPro" id="IPR038765">
    <property type="entry name" value="Papain-like_cys_pep_sf"/>
</dbReference>
<keyword evidence="3" id="KW-0378">Hydrolase</keyword>
<dbReference type="Gene3D" id="3.90.70.10">
    <property type="entry name" value="Cysteine proteinases"/>
    <property type="match status" value="1"/>
</dbReference>
<evidence type="ECO:0000256" key="6">
    <source>
        <dbReference type="ARBA" id="ARBA00023157"/>
    </source>
</evidence>
<dbReference type="PRINTS" id="PR00705">
    <property type="entry name" value="PAPAIN"/>
</dbReference>
<dbReference type="InterPro" id="IPR000668">
    <property type="entry name" value="Peptidase_C1A_C"/>
</dbReference>
<evidence type="ECO:0000259" key="8">
    <source>
        <dbReference type="SMART" id="SM00645"/>
    </source>
</evidence>
<dbReference type="AlphaFoldDB" id="A0AAV7JD10"/>
<keyword evidence="4" id="KW-0788">Thiol protease</keyword>
<dbReference type="GO" id="GO:0006508">
    <property type="term" value="P:proteolysis"/>
    <property type="evidence" value="ECO:0007669"/>
    <property type="project" value="UniProtKB-KW"/>
</dbReference>
<evidence type="ECO:0000256" key="5">
    <source>
        <dbReference type="ARBA" id="ARBA00023145"/>
    </source>
</evidence>
<comment type="similarity">
    <text evidence="1">Belongs to the peptidase C1 family.</text>
</comment>
<feature type="chain" id="PRO_5043764900" evidence="7">
    <location>
        <begin position="18"/>
        <end position="352"/>
    </location>
</feature>
<keyword evidence="11" id="KW-1185">Reference proteome</keyword>
<dbReference type="PROSITE" id="PS00139">
    <property type="entry name" value="THIOL_PROTEASE_CYS"/>
    <property type="match status" value="1"/>
</dbReference>
<protein>
    <submittedName>
        <fullName evidence="10">Cathepsin L</fullName>
    </submittedName>
</protein>
<dbReference type="PROSITE" id="PS00639">
    <property type="entry name" value="THIOL_PROTEASE_HIS"/>
    <property type="match status" value="1"/>
</dbReference>
<dbReference type="FunFam" id="3.90.70.10:FF:000006">
    <property type="entry name" value="Cathepsin S"/>
    <property type="match status" value="1"/>
</dbReference>
<evidence type="ECO:0000313" key="10">
    <source>
        <dbReference type="EMBL" id="KAI6646581.1"/>
    </source>
</evidence>
<dbReference type="SUPFAM" id="SSF54001">
    <property type="entry name" value="Cysteine proteinases"/>
    <property type="match status" value="1"/>
</dbReference>
<keyword evidence="5" id="KW-0865">Zymogen</keyword>
<feature type="domain" description="Peptidase C1A papain C-terminal" evidence="8">
    <location>
        <begin position="136"/>
        <end position="351"/>
    </location>
</feature>
<feature type="domain" description="Cathepsin propeptide inhibitor" evidence="9">
    <location>
        <begin position="54"/>
        <end position="111"/>
    </location>
</feature>
<evidence type="ECO:0000256" key="4">
    <source>
        <dbReference type="ARBA" id="ARBA00022807"/>
    </source>
</evidence>
<evidence type="ECO:0000256" key="1">
    <source>
        <dbReference type="ARBA" id="ARBA00008455"/>
    </source>
</evidence>
<gene>
    <name evidence="10" type="ORF">LOD99_12702</name>
</gene>
<organism evidence="10 11">
    <name type="scientific">Oopsacas minuta</name>
    <dbReference type="NCBI Taxonomy" id="111878"/>
    <lineage>
        <taxon>Eukaryota</taxon>
        <taxon>Metazoa</taxon>
        <taxon>Porifera</taxon>
        <taxon>Hexactinellida</taxon>
        <taxon>Hexasterophora</taxon>
        <taxon>Lyssacinosida</taxon>
        <taxon>Leucopsacidae</taxon>
        <taxon>Oopsacas</taxon>
    </lineage>
</organism>
<evidence type="ECO:0000256" key="3">
    <source>
        <dbReference type="ARBA" id="ARBA00022801"/>
    </source>
</evidence>
<dbReference type="Pfam" id="PF00112">
    <property type="entry name" value="Peptidase_C1"/>
    <property type="match status" value="1"/>
</dbReference>
<dbReference type="InterPro" id="IPR025660">
    <property type="entry name" value="Pept_his_AS"/>
</dbReference>
<keyword evidence="6" id="KW-1015">Disulfide bond</keyword>
<comment type="caution">
    <text evidence="10">The sequence shown here is derived from an EMBL/GenBank/DDBJ whole genome shotgun (WGS) entry which is preliminary data.</text>
</comment>
<dbReference type="PROSITE" id="PS00640">
    <property type="entry name" value="THIOL_PROTEASE_ASN"/>
    <property type="match status" value="1"/>
</dbReference>
<keyword evidence="7" id="KW-0732">Signal</keyword>
<dbReference type="Pfam" id="PF08246">
    <property type="entry name" value="Inhibitor_I29"/>
    <property type="match status" value="1"/>
</dbReference>
<name>A0AAV7JD10_9METZ</name>
<dbReference type="InterPro" id="IPR039417">
    <property type="entry name" value="Peptidase_C1A_papain-like"/>
</dbReference>
<evidence type="ECO:0000313" key="11">
    <source>
        <dbReference type="Proteomes" id="UP001165289"/>
    </source>
</evidence>
<dbReference type="InterPro" id="IPR000169">
    <property type="entry name" value="Pept_cys_AS"/>
</dbReference>
<dbReference type="InterPro" id="IPR025661">
    <property type="entry name" value="Pept_asp_AS"/>
</dbReference>
<evidence type="ECO:0000256" key="7">
    <source>
        <dbReference type="SAM" id="SignalP"/>
    </source>
</evidence>
<evidence type="ECO:0000256" key="2">
    <source>
        <dbReference type="ARBA" id="ARBA00022670"/>
    </source>
</evidence>
<dbReference type="CDD" id="cd02248">
    <property type="entry name" value="Peptidase_C1A"/>
    <property type="match status" value="1"/>
</dbReference>
<dbReference type="SMART" id="SM00645">
    <property type="entry name" value="Pept_C1"/>
    <property type="match status" value="1"/>
</dbReference>
<sequence>MQFVLLLALTCLTTALCSPLIALESAQNTTIKIAQDVLEITRGVADLEELLEEWEMWKMKHSKIYTDIYKEFYRLKIWSDNIRYIQKHNADTTHSHKLGANRFADLTQAEYSNLYLSEFSPSLTGAKFLEPSNLLVPDCVDWREKGYVTDVKNQEACGSCWSFSTTGSLEGQHFRKTNKLVSLSEQNLIDCSGSYGNKGCNGGVMDYAFAYIKKNGGIDTEADYPYVADQTDCQYKSDASGATLRDWVDINSENETQLLIAVASQGPISVAIDASHSSFQLYESGVYAEPDCSSSELDHGVLVVGYGIEDGVKYWLVKNSWGASWGEDGYIKMTRGADNQCGISTMASYPVV</sequence>
<proteinExistence type="inferred from homology"/>
<evidence type="ECO:0000259" key="9">
    <source>
        <dbReference type="SMART" id="SM00848"/>
    </source>
</evidence>
<dbReference type="InterPro" id="IPR013128">
    <property type="entry name" value="Peptidase_C1A"/>
</dbReference>